<feature type="region of interest" description="Disordered" evidence="1">
    <location>
        <begin position="96"/>
        <end position="124"/>
    </location>
</feature>
<dbReference type="Proteomes" id="UP000245051">
    <property type="component" value="Chromosome"/>
</dbReference>
<dbReference type="InterPro" id="IPR007138">
    <property type="entry name" value="ABM_dom"/>
</dbReference>
<dbReference type="EMBL" id="BGZL01000003">
    <property type="protein sequence ID" value="GBP99903.1"/>
    <property type="molecule type" value="Genomic_DNA"/>
</dbReference>
<dbReference type="InterPro" id="IPR011008">
    <property type="entry name" value="Dimeric_a/b-barrel"/>
</dbReference>
<dbReference type="SUPFAM" id="SSF54909">
    <property type="entry name" value="Dimeric alpha+beta barrel"/>
    <property type="match status" value="1"/>
</dbReference>
<name>A0A2S1YXC7_9ACTN</name>
<evidence type="ECO:0000313" key="4">
    <source>
        <dbReference type="EMBL" id="GBP99903.1"/>
    </source>
</evidence>
<dbReference type="KEGG" id="sspo:DDQ41_07370"/>
<dbReference type="EMBL" id="CP029254">
    <property type="protein sequence ID" value="AWK08770.1"/>
    <property type="molecule type" value="Genomic_DNA"/>
</dbReference>
<organism evidence="4 6">
    <name type="scientific">Streptomyces spongiicola</name>
    <dbReference type="NCBI Taxonomy" id="1690221"/>
    <lineage>
        <taxon>Bacteria</taxon>
        <taxon>Bacillati</taxon>
        <taxon>Actinomycetota</taxon>
        <taxon>Actinomycetes</taxon>
        <taxon>Kitasatosporales</taxon>
        <taxon>Streptomycetaceae</taxon>
        <taxon>Streptomyces</taxon>
    </lineage>
</organism>
<keyword evidence="4" id="KW-0503">Monooxygenase</keyword>
<dbReference type="AlphaFoldDB" id="A0A2S1YXC7"/>
<dbReference type="RefSeq" id="WP_109293756.1">
    <property type="nucleotide sequence ID" value="NZ_BGZL01000003.1"/>
</dbReference>
<evidence type="ECO:0000313" key="6">
    <source>
        <dbReference type="Proteomes" id="UP000265354"/>
    </source>
</evidence>
<dbReference type="Pfam" id="PF03992">
    <property type="entry name" value="ABM"/>
    <property type="match status" value="1"/>
</dbReference>
<protein>
    <submittedName>
        <fullName evidence="4">Antibiotic biosynthesis monooxygenase</fullName>
    </submittedName>
</protein>
<evidence type="ECO:0000313" key="5">
    <source>
        <dbReference type="Proteomes" id="UP000245051"/>
    </source>
</evidence>
<dbReference type="OrthoDB" id="3536734at2"/>
<evidence type="ECO:0000313" key="3">
    <source>
        <dbReference type="EMBL" id="AWK08770.1"/>
    </source>
</evidence>
<dbReference type="Proteomes" id="UP000265354">
    <property type="component" value="Unassembled WGS sequence"/>
</dbReference>
<evidence type="ECO:0000256" key="1">
    <source>
        <dbReference type="SAM" id="MobiDB-lite"/>
    </source>
</evidence>
<dbReference type="Gene3D" id="3.30.70.100">
    <property type="match status" value="1"/>
</dbReference>
<proteinExistence type="predicted"/>
<gene>
    <name evidence="3" type="ORF">DDQ41_07370</name>
    <name evidence="4" type="ORF">SSP531S_13060</name>
</gene>
<evidence type="ECO:0000259" key="2">
    <source>
        <dbReference type="PROSITE" id="PS51725"/>
    </source>
</evidence>
<sequence length="124" mass="14187">MTPSVPGLRVLLRIRIAPGREAEFEQLWRDHAETVRGFPANHGQQLLRLSGEEGTYTVLTDWTDEPSFRAFERSAEQQAYLRRLWPMRAGGEMQLLEPLHELSPARTAGPRPRHPETTTSRRTG</sequence>
<keyword evidence="4" id="KW-0560">Oxidoreductase</keyword>
<reference evidence="3 5" key="1">
    <citation type="submission" date="2018-05" db="EMBL/GenBank/DDBJ databases">
        <title>Complete genome sequence of the Type Strain of Streptomyces spongiicola HNM0071, the producer of staurosporine.</title>
        <authorList>
            <person name="Zhou S."/>
            <person name="Huang X."/>
        </authorList>
    </citation>
    <scope>NUCLEOTIDE SEQUENCE [LARGE SCALE GENOMIC DNA]</scope>
    <source>
        <strain evidence="3 5">HNM0071</strain>
    </source>
</reference>
<dbReference type="GO" id="GO:0004497">
    <property type="term" value="F:monooxygenase activity"/>
    <property type="evidence" value="ECO:0007669"/>
    <property type="project" value="UniProtKB-KW"/>
</dbReference>
<dbReference type="PROSITE" id="PS51725">
    <property type="entry name" value="ABM"/>
    <property type="match status" value="1"/>
</dbReference>
<reference evidence="4 6" key="2">
    <citation type="submission" date="2018-07" db="EMBL/GenBank/DDBJ databases">
        <title>Whole Genome Shotgun Sequence of Streptomyces spongiicola strain 531S.</title>
        <authorList>
            <person name="Dohra H."/>
            <person name="Kodani S."/>
        </authorList>
    </citation>
    <scope>NUCLEOTIDE SEQUENCE [LARGE SCALE GENOMIC DNA]</scope>
    <source>
        <strain evidence="4 6">531S</strain>
    </source>
</reference>
<keyword evidence="5" id="KW-1185">Reference proteome</keyword>
<accession>A0A2S1YXC7</accession>
<feature type="domain" description="ABM" evidence="2">
    <location>
        <begin position="8"/>
        <end position="96"/>
    </location>
</feature>